<evidence type="ECO:0008006" key="15">
    <source>
        <dbReference type="Google" id="ProtNLM"/>
    </source>
</evidence>
<dbReference type="PRINTS" id="PR00449">
    <property type="entry name" value="RASTRNSFRMNG"/>
</dbReference>
<evidence type="ECO:0000256" key="12">
    <source>
        <dbReference type="SAM" id="MobiDB-lite"/>
    </source>
</evidence>
<dbReference type="PROSITE" id="PS51420">
    <property type="entry name" value="RHO"/>
    <property type="match status" value="1"/>
</dbReference>
<keyword evidence="9" id="KW-0449">Lipoprotein</keyword>
<comment type="caution">
    <text evidence="13">The sequence shown here is derived from an EMBL/GenBank/DDBJ whole genome shotgun (WGS) entry which is preliminary data.</text>
</comment>
<dbReference type="Pfam" id="PF00071">
    <property type="entry name" value="Ras"/>
    <property type="match status" value="1"/>
</dbReference>
<dbReference type="PANTHER" id="PTHR47980">
    <property type="entry name" value="LD44762P"/>
    <property type="match status" value="1"/>
</dbReference>
<evidence type="ECO:0000256" key="1">
    <source>
        <dbReference type="ARBA" id="ARBA00004342"/>
    </source>
</evidence>
<dbReference type="AlphaFoldDB" id="A0A225AYL1"/>
<dbReference type="GO" id="GO:0003924">
    <property type="term" value="F:GTPase activity"/>
    <property type="evidence" value="ECO:0007669"/>
    <property type="project" value="InterPro"/>
</dbReference>
<evidence type="ECO:0000256" key="5">
    <source>
        <dbReference type="ARBA" id="ARBA00022741"/>
    </source>
</evidence>
<comment type="similarity">
    <text evidence="2">Belongs to the small GTPase superfamily. Rab family.</text>
</comment>
<name>A0A225AYL1_TALAT</name>
<evidence type="ECO:0000313" key="14">
    <source>
        <dbReference type="Proteomes" id="UP000214365"/>
    </source>
</evidence>
<protein>
    <recommendedName>
        <fullName evidence="15">GTP-binding protein ypt2</fullName>
    </recommendedName>
</protein>
<keyword evidence="14" id="KW-1185">Reference proteome</keyword>
<keyword evidence="6" id="KW-0653">Protein transport</keyword>
<dbReference type="PROSITE" id="PS51419">
    <property type="entry name" value="RAB"/>
    <property type="match status" value="1"/>
</dbReference>
<dbReference type="InterPro" id="IPR027417">
    <property type="entry name" value="P-loop_NTPase"/>
</dbReference>
<dbReference type="SMART" id="SM00175">
    <property type="entry name" value="RAB"/>
    <property type="match status" value="1"/>
</dbReference>
<dbReference type="SMART" id="SM00176">
    <property type="entry name" value="RAN"/>
    <property type="match status" value="1"/>
</dbReference>
<evidence type="ECO:0000256" key="4">
    <source>
        <dbReference type="ARBA" id="ARBA00022475"/>
    </source>
</evidence>
<dbReference type="Pfam" id="PF08637">
    <property type="entry name" value="NCA2"/>
    <property type="match status" value="1"/>
</dbReference>
<reference evidence="13 14" key="1">
    <citation type="submission" date="2015-06" db="EMBL/GenBank/DDBJ databases">
        <title>Talaromyces atroroseus IBT 11181 draft genome.</title>
        <authorList>
            <person name="Rasmussen K.B."/>
            <person name="Rasmussen S."/>
            <person name="Petersen B."/>
            <person name="Sicheritz-Ponten T."/>
            <person name="Mortensen U.H."/>
            <person name="Thrane U."/>
        </authorList>
    </citation>
    <scope>NUCLEOTIDE SEQUENCE [LARGE SCALE GENOMIC DNA]</scope>
    <source>
        <strain evidence="13 14">IBT 11181</strain>
    </source>
</reference>
<feature type="region of interest" description="Disordered" evidence="12">
    <location>
        <begin position="804"/>
        <end position="832"/>
    </location>
</feature>
<dbReference type="PROSITE" id="PS51421">
    <property type="entry name" value="RAS"/>
    <property type="match status" value="1"/>
</dbReference>
<dbReference type="FunFam" id="3.40.50.300:FF:000363">
    <property type="entry name" value="Secretion related GTPase srgA"/>
    <property type="match status" value="1"/>
</dbReference>
<evidence type="ECO:0000256" key="3">
    <source>
        <dbReference type="ARBA" id="ARBA00022448"/>
    </source>
</evidence>
<dbReference type="CDD" id="cd01867">
    <property type="entry name" value="Rab8_Rab10_Rab13_like"/>
    <property type="match status" value="1"/>
</dbReference>
<sequence length="832" mass="93343">MSLVAEIISRLDLNIDKSYAQFSQGINLEGPNKEPFNVESDIRNIQPTARALSVENRGLLTRHKLLHVLKNAQVDKQFYSKSEGEHTHEHTWFIAAKVTTQTLGVVLNLLLEQSSRLGAEIAYWDDVLGSSLYTGHYILQTAPSRIFFWASNTFSTLKAASTQENLTSLKDIARNWRSFYRIVQRNVQKGLSIHRSNALLSPFSRSRTNIRQKQQYLKSQKNLYASAVGILLEECFTFASDEQAIDKLVMSHPEWCHGICKIVLLMETLLQSLSEPLASSKDFEDGIFHAVGNQIHEKHPQSLEESSPDVADVVDRLIFVLQFRIPDNAAYNNTIIHQHGRPSIFARYWFPATVTLMSLTTSLRILTNRKAELMTWLSEFGSTVIDFWGNWVLQPLQKLIGTIRHDEQSEIAIMSRKSLEADWQSLERMVVDFVSDRSSQTSGNLQDNINTITTQVREGDLTPVLKAYERDLRKPFIGTVRGDLVRALLIQIQKTKVDVEVAIGGIDALLKSQELVFGFIGLTPGLLVAYGSVRWIASLFDSRRGFRAGIEKQQFRRALRIVIQQALRLSVATYTPPLHTPFEGVYLTGISTGPSSACSALQQQVQRDLSVARIVSEEVTSTPLAIMAGTRNYDFLIKLLLIGDSGVGKSCCLLRFSEDSFTPSFITTIGIDFKIRTIELDGKRVKLQIWDTAGQERFRTITTAYYRGAMGILLVYDVTDERSFNNIRTWFSNVEQHASEGVHKILIGNKCDWEEKRAVSTEQGQKLADELGIPFLEVSAKNNINVDKAFYSLASEIKKVMDSTKSEQAGSPGVNIDQNSAGANSNLGGKCC</sequence>
<dbReference type="InterPro" id="IPR001806">
    <property type="entry name" value="Small_GTPase"/>
</dbReference>
<keyword evidence="5" id="KW-0547">Nucleotide-binding</keyword>
<dbReference type="GO" id="GO:0005525">
    <property type="term" value="F:GTP binding"/>
    <property type="evidence" value="ECO:0007669"/>
    <property type="project" value="UniProtKB-KW"/>
</dbReference>
<proteinExistence type="inferred from homology"/>
<dbReference type="GO" id="GO:0005886">
    <property type="term" value="C:plasma membrane"/>
    <property type="evidence" value="ECO:0007669"/>
    <property type="project" value="UniProtKB-SubCell"/>
</dbReference>
<dbReference type="EMBL" id="LFMY01000003">
    <property type="protein sequence ID" value="OKL62438.1"/>
    <property type="molecule type" value="Genomic_DNA"/>
</dbReference>
<dbReference type="InterPro" id="IPR013946">
    <property type="entry name" value="NCA2-like"/>
</dbReference>
<dbReference type="OrthoDB" id="413313at2759"/>
<comment type="function">
    <text evidence="11">Protein transport. Probably involved in vesicular traffic.</text>
</comment>
<dbReference type="SMART" id="SM00173">
    <property type="entry name" value="RAS"/>
    <property type="match status" value="1"/>
</dbReference>
<accession>A0A225AYL1</accession>
<keyword evidence="8" id="KW-0472">Membrane</keyword>
<keyword evidence="7" id="KW-0342">GTP-binding</keyword>
<dbReference type="InterPro" id="IPR050305">
    <property type="entry name" value="Small_GTPase_Rab"/>
</dbReference>
<evidence type="ECO:0000313" key="13">
    <source>
        <dbReference type="EMBL" id="OKL62438.1"/>
    </source>
</evidence>
<dbReference type="GeneID" id="31002429"/>
<organism evidence="13 14">
    <name type="scientific">Talaromyces atroroseus</name>
    <dbReference type="NCBI Taxonomy" id="1441469"/>
    <lineage>
        <taxon>Eukaryota</taxon>
        <taxon>Fungi</taxon>
        <taxon>Dikarya</taxon>
        <taxon>Ascomycota</taxon>
        <taxon>Pezizomycotina</taxon>
        <taxon>Eurotiomycetes</taxon>
        <taxon>Eurotiomycetidae</taxon>
        <taxon>Eurotiales</taxon>
        <taxon>Trichocomaceae</taxon>
        <taxon>Talaromyces</taxon>
        <taxon>Talaromyces sect. Trachyspermi</taxon>
    </lineage>
</organism>
<keyword evidence="4" id="KW-1003">Cell membrane</keyword>
<evidence type="ECO:0000256" key="8">
    <source>
        <dbReference type="ARBA" id="ARBA00023136"/>
    </source>
</evidence>
<comment type="subcellular location">
    <subcellularLocation>
        <location evidence="1">Cell membrane</location>
        <topology evidence="1">Lipid-anchor</topology>
        <orientation evidence="1">Cytoplasmic side</orientation>
    </subcellularLocation>
</comment>
<dbReference type="Gene3D" id="3.40.50.300">
    <property type="entry name" value="P-loop containing nucleotide triphosphate hydrolases"/>
    <property type="match status" value="1"/>
</dbReference>
<feature type="compositionally biased region" description="Polar residues" evidence="12">
    <location>
        <begin position="816"/>
        <end position="832"/>
    </location>
</feature>
<dbReference type="GO" id="GO:0015031">
    <property type="term" value="P:protein transport"/>
    <property type="evidence" value="ECO:0007669"/>
    <property type="project" value="UniProtKB-KW"/>
</dbReference>
<dbReference type="STRING" id="1441469.A0A225AYL1"/>
<dbReference type="Proteomes" id="UP000214365">
    <property type="component" value="Unassembled WGS sequence"/>
</dbReference>
<evidence type="ECO:0000256" key="11">
    <source>
        <dbReference type="ARBA" id="ARBA00025673"/>
    </source>
</evidence>
<evidence type="ECO:0000256" key="10">
    <source>
        <dbReference type="ARBA" id="ARBA00023289"/>
    </source>
</evidence>
<keyword evidence="3" id="KW-0813">Transport</keyword>
<evidence type="ECO:0000256" key="6">
    <source>
        <dbReference type="ARBA" id="ARBA00022927"/>
    </source>
</evidence>
<dbReference type="RefSeq" id="XP_020122559.1">
    <property type="nucleotide sequence ID" value="XM_020264742.1"/>
</dbReference>
<keyword evidence="10" id="KW-0636">Prenylation</keyword>
<dbReference type="SUPFAM" id="SSF52540">
    <property type="entry name" value="P-loop containing nucleoside triphosphate hydrolases"/>
    <property type="match status" value="1"/>
</dbReference>
<evidence type="ECO:0000256" key="9">
    <source>
        <dbReference type="ARBA" id="ARBA00023288"/>
    </source>
</evidence>
<dbReference type="NCBIfam" id="TIGR00231">
    <property type="entry name" value="small_GTP"/>
    <property type="match status" value="1"/>
</dbReference>
<evidence type="ECO:0000256" key="7">
    <source>
        <dbReference type="ARBA" id="ARBA00023134"/>
    </source>
</evidence>
<evidence type="ECO:0000256" key="2">
    <source>
        <dbReference type="ARBA" id="ARBA00006270"/>
    </source>
</evidence>
<dbReference type="SMART" id="SM00174">
    <property type="entry name" value="RHO"/>
    <property type="match status" value="1"/>
</dbReference>
<gene>
    <name evidence="13" type="ORF">UA08_02674</name>
</gene>
<dbReference type="InterPro" id="IPR005225">
    <property type="entry name" value="Small_GTP-bd"/>
</dbReference>